<keyword evidence="4" id="KW-1185">Reference proteome</keyword>
<proteinExistence type="predicted"/>
<name>A0AAE1DPT1_9GAST</name>
<dbReference type="PANTHER" id="PTHR35555">
    <property type="entry name" value="ENDONUCLEASE-REVERSE TRANSCRIPTASE"/>
    <property type="match status" value="1"/>
</dbReference>
<dbReference type="AlphaFoldDB" id="A0AAE1DPT1"/>
<comment type="caution">
    <text evidence="3">The sequence shown here is derived from an EMBL/GenBank/DDBJ whole genome shotgun (WGS) entry which is preliminary data.</text>
</comment>
<feature type="transmembrane region" description="Helical" evidence="2">
    <location>
        <begin position="636"/>
        <end position="663"/>
    </location>
</feature>
<dbReference type="Proteomes" id="UP001283361">
    <property type="component" value="Unassembled WGS sequence"/>
</dbReference>
<feature type="compositionally biased region" description="Low complexity" evidence="1">
    <location>
        <begin position="426"/>
        <end position="463"/>
    </location>
</feature>
<evidence type="ECO:0000313" key="3">
    <source>
        <dbReference type="EMBL" id="KAK3777268.1"/>
    </source>
</evidence>
<accession>A0AAE1DPT1</accession>
<evidence type="ECO:0000256" key="2">
    <source>
        <dbReference type="SAM" id="Phobius"/>
    </source>
</evidence>
<feature type="region of interest" description="Disordered" evidence="1">
    <location>
        <begin position="51"/>
        <end position="90"/>
    </location>
</feature>
<reference evidence="3" key="1">
    <citation type="journal article" date="2023" name="G3 (Bethesda)">
        <title>A reference genome for the long-term kleptoplast-retaining sea slug Elysia crispata morphotype clarki.</title>
        <authorList>
            <person name="Eastman K.E."/>
            <person name="Pendleton A.L."/>
            <person name="Shaikh M.A."/>
            <person name="Suttiyut T."/>
            <person name="Ogas R."/>
            <person name="Tomko P."/>
            <person name="Gavelis G."/>
            <person name="Widhalm J.R."/>
            <person name="Wisecaver J.H."/>
        </authorList>
    </citation>
    <scope>NUCLEOTIDE SEQUENCE</scope>
    <source>
        <strain evidence="3">ECLA1</strain>
    </source>
</reference>
<evidence type="ECO:0000313" key="4">
    <source>
        <dbReference type="Proteomes" id="UP001283361"/>
    </source>
</evidence>
<keyword evidence="2" id="KW-1133">Transmembrane helix</keyword>
<keyword evidence="2" id="KW-0812">Transmembrane</keyword>
<keyword evidence="2" id="KW-0472">Membrane</keyword>
<organism evidence="3 4">
    <name type="scientific">Elysia crispata</name>
    <name type="common">lettuce slug</name>
    <dbReference type="NCBI Taxonomy" id="231223"/>
    <lineage>
        <taxon>Eukaryota</taxon>
        <taxon>Metazoa</taxon>
        <taxon>Spiralia</taxon>
        <taxon>Lophotrochozoa</taxon>
        <taxon>Mollusca</taxon>
        <taxon>Gastropoda</taxon>
        <taxon>Heterobranchia</taxon>
        <taxon>Euthyneura</taxon>
        <taxon>Panpulmonata</taxon>
        <taxon>Sacoglossa</taxon>
        <taxon>Placobranchoidea</taxon>
        <taxon>Plakobranchidae</taxon>
        <taxon>Elysia</taxon>
    </lineage>
</organism>
<gene>
    <name evidence="3" type="ORF">RRG08_013470</name>
</gene>
<feature type="transmembrane region" description="Helical" evidence="2">
    <location>
        <begin position="200"/>
        <end position="219"/>
    </location>
</feature>
<feature type="transmembrane region" description="Helical" evidence="2">
    <location>
        <begin position="314"/>
        <end position="335"/>
    </location>
</feature>
<evidence type="ECO:0000256" key="1">
    <source>
        <dbReference type="SAM" id="MobiDB-lite"/>
    </source>
</evidence>
<dbReference type="EMBL" id="JAWDGP010003103">
    <property type="protein sequence ID" value="KAK3777268.1"/>
    <property type="molecule type" value="Genomic_DNA"/>
</dbReference>
<sequence>MRFCYVIRTLSPYYYFIVKRLPLKSVLVQSLHSRELFAGWIEESKARVQEHQAREHHLPSGPEPQQGSGRRRRTVTKMSTMKSERSPPPAVFTASQRLHTNIAMHRLDISDREHLVSSVPIRPDDGFRSSEVTFSRRVPDWLWAILTAVLGIDTDRSPCRLTVAIAMRFLTVFSALVFACSGLVFKVFDVISSDTKTTMFDAIGDAILGAYWVGIGIYARKLAARLFSNTLFVECIQMHSKTIFKMNTAVIIVVLSITVVSTNLYSNRNILDWETPEVQDEDRHQEGTCVTAGVNVALCEVYFIARAVYSGFNLLWNLLVSTILLSVCRTHTICIRRFMRELLYDNKIYEEFVMLQAITSQIMSPNEENSTQRDRPKTMAAILESKGWDNSIHELGEVKDEGLPDNAGILQTMRNIRRSTYDLSNPGTASPPTAPSAAPTAPITLSPSSLPLPTTALTTPGLSNNHEDGDTRSTRHNSSVSFEPPSTNQEAPVDERTLSRQYNTILSSLGADETLFRQALEDGNPPIMSTEDLLFKFFQLVRRLSSTSRLLQRWMSSVISIVLLWCALYILYWTGNSVTWLGLLTFALPLVMLYLLTSAYAEVNFEAGRIIKCVLPTPERMDSLDHMQNQPPELKVFSFTISYNAITTVVAGVAVSFATSIILEQVMR</sequence>
<dbReference type="PANTHER" id="PTHR35555:SF3">
    <property type="entry name" value="ENDONUCLEASE-REVERSE TRANSCRIPTASE"/>
    <property type="match status" value="1"/>
</dbReference>
<feature type="compositionally biased region" description="Polar residues" evidence="1">
    <location>
        <begin position="476"/>
        <end position="490"/>
    </location>
</feature>
<protein>
    <submittedName>
        <fullName evidence="3">Uncharacterized protein</fullName>
    </submittedName>
</protein>
<feature type="transmembrane region" description="Helical" evidence="2">
    <location>
        <begin position="246"/>
        <end position="265"/>
    </location>
</feature>
<feature type="transmembrane region" description="Helical" evidence="2">
    <location>
        <begin position="578"/>
        <end position="596"/>
    </location>
</feature>
<feature type="transmembrane region" description="Helical" evidence="2">
    <location>
        <begin position="165"/>
        <end position="188"/>
    </location>
</feature>
<feature type="region of interest" description="Disordered" evidence="1">
    <location>
        <begin position="420"/>
        <end position="496"/>
    </location>
</feature>
<feature type="transmembrane region" description="Helical" evidence="2">
    <location>
        <begin position="550"/>
        <end position="572"/>
    </location>
</feature>